<gene>
    <name evidence="1" type="ORF">I79_017154</name>
</gene>
<dbReference type="EMBL" id="JH001060">
    <property type="protein sequence ID" value="EGV93322.1"/>
    <property type="molecule type" value="Genomic_DNA"/>
</dbReference>
<evidence type="ECO:0000313" key="1">
    <source>
        <dbReference type="EMBL" id="EGV93322.1"/>
    </source>
</evidence>
<accession>G3I1A3</accession>
<dbReference type="Proteomes" id="UP000001075">
    <property type="component" value="Unassembled WGS sequence"/>
</dbReference>
<proteinExistence type="predicted"/>
<protein>
    <submittedName>
        <fullName evidence="1">Uncharacterized protein</fullName>
    </submittedName>
</protein>
<dbReference type="AlphaFoldDB" id="G3I1A3"/>
<name>G3I1A3_CRIGR</name>
<organism evidence="1 2">
    <name type="scientific">Cricetulus griseus</name>
    <name type="common">Chinese hamster</name>
    <name type="synonym">Cricetulus barabensis griseus</name>
    <dbReference type="NCBI Taxonomy" id="10029"/>
    <lineage>
        <taxon>Eukaryota</taxon>
        <taxon>Metazoa</taxon>
        <taxon>Chordata</taxon>
        <taxon>Craniata</taxon>
        <taxon>Vertebrata</taxon>
        <taxon>Euteleostomi</taxon>
        <taxon>Mammalia</taxon>
        <taxon>Eutheria</taxon>
        <taxon>Euarchontoglires</taxon>
        <taxon>Glires</taxon>
        <taxon>Rodentia</taxon>
        <taxon>Myomorpha</taxon>
        <taxon>Muroidea</taxon>
        <taxon>Cricetidae</taxon>
        <taxon>Cricetinae</taxon>
        <taxon>Cricetulus</taxon>
    </lineage>
</organism>
<dbReference type="InParanoid" id="G3I1A3"/>
<sequence length="66" mass="7371">MAVDADISQCYMVPTGLPSQSMYPDKAPFPQSQTYADPRPYDKLRIREVRGISLQSLLAGRLNNQA</sequence>
<evidence type="ECO:0000313" key="2">
    <source>
        <dbReference type="Proteomes" id="UP000001075"/>
    </source>
</evidence>
<reference evidence="2" key="1">
    <citation type="journal article" date="2011" name="Nat. Biotechnol.">
        <title>The genomic sequence of the Chinese hamster ovary (CHO)-K1 cell line.</title>
        <authorList>
            <person name="Xu X."/>
            <person name="Nagarajan H."/>
            <person name="Lewis N.E."/>
            <person name="Pan S."/>
            <person name="Cai Z."/>
            <person name="Liu X."/>
            <person name="Chen W."/>
            <person name="Xie M."/>
            <person name="Wang W."/>
            <person name="Hammond S."/>
            <person name="Andersen M.R."/>
            <person name="Neff N."/>
            <person name="Passarelli B."/>
            <person name="Koh W."/>
            <person name="Fan H.C."/>
            <person name="Wang J."/>
            <person name="Gui Y."/>
            <person name="Lee K.H."/>
            <person name="Betenbaugh M.J."/>
            <person name="Quake S.R."/>
            <person name="Famili I."/>
            <person name="Palsson B.O."/>
            <person name="Wang J."/>
        </authorList>
    </citation>
    <scope>NUCLEOTIDE SEQUENCE [LARGE SCALE GENOMIC DNA]</scope>
    <source>
        <strain evidence="2">CHO K1 cell line</strain>
    </source>
</reference>